<dbReference type="Gramene" id="Zm00001eb393760_T005">
    <property type="protein sequence ID" value="Zm00001eb393760_P005"/>
    <property type="gene ID" value="Zm00001eb393760"/>
</dbReference>
<dbReference type="Pfam" id="PF10237">
    <property type="entry name" value="N6-adenineMlase"/>
    <property type="match status" value="1"/>
</dbReference>
<dbReference type="InterPro" id="IPR002052">
    <property type="entry name" value="DNA_methylase_N6_adenine_CS"/>
</dbReference>
<proteinExistence type="predicted"/>
<evidence type="ECO:0000256" key="1">
    <source>
        <dbReference type="ARBA" id="ARBA00004496"/>
    </source>
</evidence>
<dbReference type="Gene3D" id="1.25.40.10">
    <property type="entry name" value="Tetratricopeptide repeat domain"/>
    <property type="match status" value="1"/>
</dbReference>
<evidence type="ECO:0000313" key="7">
    <source>
        <dbReference type="EnsemblPlants" id="Zm00001eb393760_P005"/>
    </source>
</evidence>
<dbReference type="InterPro" id="IPR011990">
    <property type="entry name" value="TPR-like_helical_dom_sf"/>
</dbReference>
<dbReference type="InterPro" id="IPR041370">
    <property type="entry name" value="Mlase_EEF1AKMT1/ZCCHC4"/>
</dbReference>
<dbReference type="InParanoid" id="A0A804R4L5"/>
<protein>
    <recommendedName>
        <fullName evidence="6">Cathepsin propeptide inhibitor domain-containing protein</fullName>
    </recommendedName>
</protein>
<feature type="compositionally biased region" description="Pro residues" evidence="5">
    <location>
        <begin position="156"/>
        <end position="166"/>
    </location>
</feature>
<keyword evidence="8" id="KW-1185">Reference proteome</keyword>
<feature type="domain" description="Cathepsin propeptide inhibitor" evidence="6">
    <location>
        <begin position="237"/>
        <end position="284"/>
    </location>
</feature>
<dbReference type="GO" id="GO:0032259">
    <property type="term" value="P:methylation"/>
    <property type="evidence" value="ECO:0007669"/>
    <property type="project" value="UniProtKB-KW"/>
</dbReference>
<sequence length="634" mass="70481">MEGPTPPSPSPRGCLPLSPSPRGCSKEGRSDPAIAIPARPVERHQPHKSGLAPPATIGSVEHLMPTTVSRRLHGSESSVPAHQGHHGLDDDGNKVKVVITTQGSSSSVPPPFPTTPPPSPPHTACPTLFSSPKSPWRADLAPAPRRHKPRARPRPMASPNPAPGSSPFPFADGASARRRSCPQFLPRFGASPHRGTTPSPWGIDNVDSVWPHRSQTNPATVALLLTDKDLESEESMYERWSSVHTVSRDLTEKQSRFEAFKANSRHIGEFNKMKDVPYKLGLNKGLAIDNLDYIFTVGAPSIINHRTAYVRALQPINKDEEVSISYIETAAVTKKRNNDLKQYFFTCTCPRCVKGFDEDALLEGFRCKSQACDGFLLPNSGKKAYTCQKCGASRDVEEIKNMRSKILQLSDKASSFLSSGNKAEAGSIYKIIKQLERNLYHAFSTTLLHTCETLLKIYLELQDWWTALTYCRLTIPVYERVYPPFHPMIGLQFYTCGKLEWDWFGGRRPLTLCPPAACLLLYFWVLELWNTESLLLSPHKGSAAGAVACIACPTLYAYLKKTDPGVPAQLLEYDERFGQYGCDFTFYDYNRPEELPAAMKHAYRVIVADPPYLPAHWRAGREGTHHRAEPVVQP</sequence>
<evidence type="ECO:0000259" key="6">
    <source>
        <dbReference type="Pfam" id="PF08246"/>
    </source>
</evidence>
<accession>A0A804R4L5</accession>
<organism evidence="7 8">
    <name type="scientific">Zea mays</name>
    <name type="common">Maize</name>
    <dbReference type="NCBI Taxonomy" id="4577"/>
    <lineage>
        <taxon>Eukaryota</taxon>
        <taxon>Viridiplantae</taxon>
        <taxon>Streptophyta</taxon>
        <taxon>Embryophyta</taxon>
        <taxon>Tracheophyta</taxon>
        <taxon>Spermatophyta</taxon>
        <taxon>Magnoliopsida</taxon>
        <taxon>Liliopsida</taxon>
        <taxon>Poales</taxon>
        <taxon>Poaceae</taxon>
        <taxon>PACMAD clade</taxon>
        <taxon>Panicoideae</taxon>
        <taxon>Andropogonodae</taxon>
        <taxon>Andropogoneae</taxon>
        <taxon>Tripsacinae</taxon>
        <taxon>Zea</taxon>
    </lineage>
</organism>
<dbReference type="EnsemblPlants" id="Zm00001eb393760_T005">
    <property type="protein sequence ID" value="Zm00001eb393760_P005"/>
    <property type="gene ID" value="Zm00001eb393760"/>
</dbReference>
<evidence type="ECO:0000256" key="3">
    <source>
        <dbReference type="ARBA" id="ARBA00022603"/>
    </source>
</evidence>
<reference evidence="8" key="1">
    <citation type="journal article" date="2009" name="Science">
        <title>The B73 maize genome: complexity, diversity, and dynamics.</title>
        <authorList>
            <person name="Schnable P.S."/>
            <person name="Ware D."/>
            <person name="Fulton R.S."/>
            <person name="Stein J.C."/>
            <person name="Wei F."/>
            <person name="Pasternak S."/>
            <person name="Liang C."/>
            <person name="Zhang J."/>
            <person name="Fulton L."/>
            <person name="Graves T.A."/>
            <person name="Minx P."/>
            <person name="Reily A.D."/>
            <person name="Courtney L."/>
            <person name="Kruchowski S.S."/>
            <person name="Tomlinson C."/>
            <person name="Strong C."/>
            <person name="Delehaunty K."/>
            <person name="Fronick C."/>
            <person name="Courtney B."/>
            <person name="Rock S.M."/>
            <person name="Belter E."/>
            <person name="Du F."/>
            <person name="Kim K."/>
            <person name="Abbott R.M."/>
            <person name="Cotton M."/>
            <person name="Levy A."/>
            <person name="Marchetto P."/>
            <person name="Ochoa K."/>
            <person name="Jackson S.M."/>
            <person name="Gillam B."/>
            <person name="Chen W."/>
            <person name="Yan L."/>
            <person name="Higginbotham J."/>
            <person name="Cardenas M."/>
            <person name="Waligorski J."/>
            <person name="Applebaum E."/>
            <person name="Phelps L."/>
            <person name="Falcone J."/>
            <person name="Kanchi K."/>
            <person name="Thane T."/>
            <person name="Scimone A."/>
            <person name="Thane N."/>
            <person name="Henke J."/>
            <person name="Wang T."/>
            <person name="Ruppert J."/>
            <person name="Shah N."/>
            <person name="Rotter K."/>
            <person name="Hodges J."/>
            <person name="Ingenthron E."/>
            <person name="Cordes M."/>
            <person name="Kohlberg S."/>
            <person name="Sgro J."/>
            <person name="Delgado B."/>
            <person name="Mead K."/>
            <person name="Chinwalla A."/>
            <person name="Leonard S."/>
            <person name="Crouse K."/>
            <person name="Collura K."/>
            <person name="Kudrna D."/>
            <person name="Currie J."/>
            <person name="He R."/>
            <person name="Angelova A."/>
            <person name="Rajasekar S."/>
            <person name="Mueller T."/>
            <person name="Lomeli R."/>
            <person name="Scara G."/>
            <person name="Ko A."/>
            <person name="Delaney K."/>
            <person name="Wissotski M."/>
            <person name="Lopez G."/>
            <person name="Campos D."/>
            <person name="Braidotti M."/>
            <person name="Ashley E."/>
            <person name="Golser W."/>
            <person name="Kim H."/>
            <person name="Lee S."/>
            <person name="Lin J."/>
            <person name="Dujmic Z."/>
            <person name="Kim W."/>
            <person name="Talag J."/>
            <person name="Zuccolo A."/>
            <person name="Fan C."/>
            <person name="Sebastian A."/>
            <person name="Kramer M."/>
            <person name="Spiegel L."/>
            <person name="Nascimento L."/>
            <person name="Zutavern T."/>
            <person name="Miller B."/>
            <person name="Ambroise C."/>
            <person name="Muller S."/>
            <person name="Spooner W."/>
            <person name="Narechania A."/>
            <person name="Ren L."/>
            <person name="Wei S."/>
            <person name="Kumari S."/>
            <person name="Faga B."/>
            <person name="Levy M.J."/>
            <person name="McMahan L."/>
            <person name="Van Buren P."/>
            <person name="Vaughn M.W."/>
            <person name="Ying K."/>
            <person name="Yeh C.-T."/>
            <person name="Emrich S.J."/>
            <person name="Jia Y."/>
            <person name="Kalyanaraman A."/>
            <person name="Hsia A.-P."/>
            <person name="Barbazuk W.B."/>
            <person name="Baucom R.S."/>
            <person name="Brutnell T.P."/>
            <person name="Carpita N.C."/>
            <person name="Chaparro C."/>
            <person name="Chia J.-M."/>
            <person name="Deragon J.-M."/>
            <person name="Estill J.C."/>
            <person name="Fu Y."/>
            <person name="Jeddeloh J.A."/>
            <person name="Han Y."/>
            <person name="Lee H."/>
            <person name="Li P."/>
            <person name="Lisch D.R."/>
            <person name="Liu S."/>
            <person name="Liu Z."/>
            <person name="Nagel D.H."/>
            <person name="McCann M.C."/>
            <person name="SanMiguel P."/>
            <person name="Myers A.M."/>
            <person name="Nettleton D."/>
            <person name="Nguyen J."/>
            <person name="Penning B.W."/>
            <person name="Ponnala L."/>
            <person name="Schneider K.L."/>
            <person name="Schwartz D.C."/>
            <person name="Sharma A."/>
            <person name="Soderlund C."/>
            <person name="Springer N.M."/>
            <person name="Sun Q."/>
            <person name="Wang H."/>
            <person name="Waterman M."/>
            <person name="Westerman R."/>
            <person name="Wolfgruber T.K."/>
            <person name="Yang L."/>
            <person name="Yu Y."/>
            <person name="Zhang L."/>
            <person name="Zhou S."/>
            <person name="Zhu Q."/>
            <person name="Bennetzen J.L."/>
            <person name="Dawe R.K."/>
            <person name="Jiang J."/>
            <person name="Jiang N."/>
            <person name="Presting G.G."/>
            <person name="Wessler S.R."/>
            <person name="Aluru S."/>
            <person name="Martienssen R.A."/>
            <person name="Clifton S.W."/>
            <person name="McCombie W.R."/>
            <person name="Wing R.A."/>
            <person name="Wilson R.K."/>
        </authorList>
    </citation>
    <scope>NUCLEOTIDE SEQUENCE [LARGE SCALE GENOMIC DNA]</scope>
    <source>
        <strain evidence="8">cv. B73</strain>
    </source>
</reference>
<keyword evidence="4" id="KW-0808">Transferase</keyword>
<evidence type="ECO:0000313" key="8">
    <source>
        <dbReference type="Proteomes" id="UP000007305"/>
    </source>
</evidence>
<dbReference type="PANTHER" id="PTHR13200:SF0">
    <property type="entry name" value="EEF1A LYSINE METHYLTRANSFERASE 1"/>
    <property type="match status" value="1"/>
</dbReference>
<feature type="compositionally biased region" description="Pro residues" evidence="5">
    <location>
        <begin position="1"/>
        <end position="10"/>
    </location>
</feature>
<reference evidence="7" key="2">
    <citation type="submission" date="2019-07" db="EMBL/GenBank/DDBJ databases">
        <authorList>
            <person name="Seetharam A."/>
            <person name="Woodhouse M."/>
            <person name="Cannon E."/>
        </authorList>
    </citation>
    <scope>NUCLEOTIDE SEQUENCE [LARGE SCALE GENOMIC DNA]</scope>
    <source>
        <strain evidence="7">cv. B73</strain>
    </source>
</reference>
<evidence type="ECO:0000256" key="2">
    <source>
        <dbReference type="ARBA" id="ARBA00022490"/>
    </source>
</evidence>
<dbReference type="AlphaFoldDB" id="A0A804R4L5"/>
<dbReference type="PROSITE" id="PS00092">
    <property type="entry name" value="N6_MTASE"/>
    <property type="match status" value="1"/>
</dbReference>
<dbReference type="GO" id="GO:0005737">
    <property type="term" value="C:cytoplasm"/>
    <property type="evidence" value="ECO:0007669"/>
    <property type="project" value="UniProtKB-SubCell"/>
</dbReference>
<name>A0A804R4L5_MAIZE</name>
<feature type="region of interest" description="Disordered" evidence="5">
    <location>
        <begin position="1"/>
        <end position="176"/>
    </location>
</feature>
<dbReference type="InterPro" id="IPR019369">
    <property type="entry name" value="Efm5/EEF1AKMT1"/>
</dbReference>
<dbReference type="Proteomes" id="UP000007305">
    <property type="component" value="Chromosome 9"/>
</dbReference>
<dbReference type="GO" id="GO:0003676">
    <property type="term" value="F:nucleic acid binding"/>
    <property type="evidence" value="ECO:0007669"/>
    <property type="project" value="InterPro"/>
</dbReference>
<dbReference type="InterPro" id="IPR013201">
    <property type="entry name" value="Prot_inhib_I29"/>
</dbReference>
<dbReference type="GO" id="GO:0016279">
    <property type="term" value="F:protein-lysine N-methyltransferase activity"/>
    <property type="evidence" value="ECO:0007669"/>
    <property type="project" value="InterPro"/>
</dbReference>
<dbReference type="PANTHER" id="PTHR13200">
    <property type="entry name" value="EEF1A LYSINE METHYLTRANSFERASE 1"/>
    <property type="match status" value="1"/>
</dbReference>
<dbReference type="Gene3D" id="1.10.287.2250">
    <property type="match status" value="1"/>
</dbReference>
<evidence type="ECO:0000256" key="5">
    <source>
        <dbReference type="SAM" id="MobiDB-lite"/>
    </source>
</evidence>
<keyword evidence="3" id="KW-0489">Methyltransferase</keyword>
<evidence type="ECO:0000256" key="4">
    <source>
        <dbReference type="ARBA" id="ARBA00022679"/>
    </source>
</evidence>
<dbReference type="InterPro" id="IPR046341">
    <property type="entry name" value="SET_dom_sf"/>
</dbReference>
<feature type="compositionally biased region" description="Basic residues" evidence="5">
    <location>
        <begin position="144"/>
        <end position="153"/>
    </location>
</feature>
<dbReference type="SUPFAM" id="SSF82199">
    <property type="entry name" value="SET domain"/>
    <property type="match status" value="1"/>
</dbReference>
<feature type="compositionally biased region" description="Pro residues" evidence="5">
    <location>
        <begin position="108"/>
        <end position="123"/>
    </location>
</feature>
<dbReference type="Pfam" id="PF08246">
    <property type="entry name" value="Inhibitor_I29"/>
    <property type="match status" value="1"/>
</dbReference>
<keyword evidence="2" id="KW-0963">Cytoplasm</keyword>
<reference evidence="7" key="3">
    <citation type="submission" date="2021-05" db="UniProtKB">
        <authorList>
            <consortium name="EnsemblPlants"/>
        </authorList>
    </citation>
    <scope>IDENTIFICATION</scope>
    <source>
        <strain evidence="7">cv. B73</strain>
    </source>
</reference>
<comment type="subcellular location">
    <subcellularLocation>
        <location evidence="1">Cytoplasm</location>
    </subcellularLocation>
</comment>